<keyword evidence="1" id="KW-0812">Transmembrane</keyword>
<keyword evidence="1" id="KW-1133">Transmembrane helix</keyword>
<reference evidence="2" key="1">
    <citation type="journal article" date="2020" name="J. Eukaryot. Microbiol.">
        <title>De novo Sequencing, Assembly and Annotation of the Transcriptome for the Free-Living Testate Amoeba Arcella intermedia.</title>
        <authorList>
            <person name="Ribeiro G.M."/>
            <person name="Porfirio-Sousa A.L."/>
            <person name="Maurer-Alcala X.X."/>
            <person name="Katz L.A."/>
            <person name="Lahr D.J.G."/>
        </authorList>
    </citation>
    <scope>NUCLEOTIDE SEQUENCE</scope>
</reference>
<evidence type="ECO:0000256" key="1">
    <source>
        <dbReference type="SAM" id="Phobius"/>
    </source>
</evidence>
<feature type="transmembrane region" description="Helical" evidence="1">
    <location>
        <begin position="88"/>
        <end position="109"/>
    </location>
</feature>
<dbReference type="AlphaFoldDB" id="A0A6B2LHH8"/>
<name>A0A6B2LHH8_9EUKA</name>
<feature type="transmembrane region" description="Helical" evidence="1">
    <location>
        <begin position="59"/>
        <end position="76"/>
    </location>
</feature>
<feature type="transmembrane region" description="Helical" evidence="1">
    <location>
        <begin position="27"/>
        <end position="47"/>
    </location>
</feature>
<accession>A0A6B2LHH8</accession>
<protein>
    <submittedName>
        <fullName evidence="2">Uncharacterized protein</fullName>
    </submittedName>
</protein>
<organism evidence="2">
    <name type="scientific">Arcella intermedia</name>
    <dbReference type="NCBI Taxonomy" id="1963864"/>
    <lineage>
        <taxon>Eukaryota</taxon>
        <taxon>Amoebozoa</taxon>
        <taxon>Tubulinea</taxon>
        <taxon>Elardia</taxon>
        <taxon>Arcellinida</taxon>
        <taxon>Sphaerothecina</taxon>
        <taxon>Arcellidae</taxon>
        <taxon>Arcella</taxon>
    </lineage>
</organism>
<sequence>MLAHALLWKDIQRVETALQDTPTLETLVVKISMNVIPLAFIVILQGIVSTLKEVIHAEIVVHLTLIMGRGLVAFQFPKMWIVSTVGQFGLSAQWIVTGVLNLVLLLFLYRVMGKESHVHLLKWFPAIPNLVLLLLVAILVLITKLCFIWTKIQMWLAPKHALICILAMLPLLEMKDPSARVPPRIYRVTPSCPYQNAVQFALNTKVL</sequence>
<feature type="transmembrane region" description="Helical" evidence="1">
    <location>
        <begin position="130"/>
        <end position="150"/>
    </location>
</feature>
<evidence type="ECO:0000313" key="2">
    <source>
        <dbReference type="EMBL" id="NDV36526.1"/>
    </source>
</evidence>
<dbReference type="EMBL" id="GIBP01007557">
    <property type="protein sequence ID" value="NDV36526.1"/>
    <property type="molecule type" value="Transcribed_RNA"/>
</dbReference>
<proteinExistence type="predicted"/>
<keyword evidence="1" id="KW-0472">Membrane</keyword>